<sequence length="143" mass="16523">MPRYSDHYLAQLLAQRDYLALVDLQGVASGWEGFDKNLPSFGWPCPIFVVFELVTWLAQADRSGVWTYYEATPVARSDCVLTTLDSLGAVEFHQQYARGKERWQNYEESEKLDKWIRENEQTLIDWAFTVLIDHPAELASVCD</sequence>
<dbReference type="RefSeq" id="WP_161085387.1">
    <property type="nucleotide sequence ID" value="NZ_WWCX01000044.1"/>
</dbReference>
<evidence type="ECO:0000313" key="1">
    <source>
        <dbReference type="EMBL" id="MYM96366.1"/>
    </source>
</evidence>
<proteinExistence type="predicted"/>
<name>A0A845GT09_9BURK</name>
<evidence type="ECO:0008006" key="3">
    <source>
        <dbReference type="Google" id="ProtNLM"/>
    </source>
</evidence>
<dbReference type="AlphaFoldDB" id="A0A845GT09"/>
<dbReference type="Proteomes" id="UP000447355">
    <property type="component" value="Unassembled WGS sequence"/>
</dbReference>
<organism evidence="1 2">
    <name type="scientific">Duganella vulcania</name>
    <dbReference type="NCBI Taxonomy" id="2692166"/>
    <lineage>
        <taxon>Bacteria</taxon>
        <taxon>Pseudomonadati</taxon>
        <taxon>Pseudomonadota</taxon>
        <taxon>Betaproteobacteria</taxon>
        <taxon>Burkholderiales</taxon>
        <taxon>Oxalobacteraceae</taxon>
        <taxon>Telluria group</taxon>
        <taxon>Duganella</taxon>
    </lineage>
</organism>
<dbReference type="EMBL" id="WWCX01000044">
    <property type="protein sequence ID" value="MYM96366.1"/>
    <property type="molecule type" value="Genomic_DNA"/>
</dbReference>
<reference evidence="1" key="1">
    <citation type="submission" date="2019-12" db="EMBL/GenBank/DDBJ databases">
        <title>Novel species isolated from a subtropical stream in China.</title>
        <authorList>
            <person name="Lu H."/>
        </authorList>
    </citation>
    <scope>NUCLEOTIDE SEQUENCE [LARGE SCALE GENOMIC DNA]</scope>
    <source>
        <strain evidence="1">FT81W</strain>
    </source>
</reference>
<accession>A0A845GT09</accession>
<protein>
    <recommendedName>
        <fullName evidence="3">DUF4375 domain-containing protein</fullName>
    </recommendedName>
</protein>
<evidence type="ECO:0000313" key="2">
    <source>
        <dbReference type="Proteomes" id="UP000447355"/>
    </source>
</evidence>
<comment type="caution">
    <text evidence="1">The sequence shown here is derived from an EMBL/GenBank/DDBJ whole genome shotgun (WGS) entry which is preliminary data.</text>
</comment>
<gene>
    <name evidence="1" type="ORF">GTP90_21085</name>
</gene>